<name>A0A395XS20_9FIRM</name>
<evidence type="ECO:0000256" key="1">
    <source>
        <dbReference type="ARBA" id="ARBA00023015"/>
    </source>
</evidence>
<evidence type="ECO:0000259" key="5">
    <source>
        <dbReference type="PROSITE" id="PS50987"/>
    </source>
</evidence>
<evidence type="ECO:0000313" key="9">
    <source>
        <dbReference type="Proteomes" id="UP000284152"/>
    </source>
</evidence>
<evidence type="ECO:0000256" key="4">
    <source>
        <dbReference type="ARBA" id="ARBA00043263"/>
    </source>
</evidence>
<dbReference type="InterPro" id="IPR051011">
    <property type="entry name" value="Metal_resp_trans_reg"/>
</dbReference>
<dbReference type="SUPFAM" id="SSF46785">
    <property type="entry name" value="Winged helix' DNA-binding domain"/>
    <property type="match status" value="1"/>
</dbReference>
<dbReference type="Proteomes" id="UP000266376">
    <property type="component" value="Unassembled WGS sequence"/>
</dbReference>
<comment type="caution">
    <text evidence="6">The sequence shown here is derived from an EMBL/GenBank/DDBJ whole genome shotgun (WGS) entry which is preliminary data.</text>
</comment>
<accession>A0A395XS20</accession>
<dbReference type="PROSITE" id="PS00846">
    <property type="entry name" value="HTH_ARSR_1"/>
    <property type="match status" value="1"/>
</dbReference>
<keyword evidence="4" id="KW-0105">Cadmium resistance</keyword>
<reference evidence="8 9" key="1">
    <citation type="submission" date="2018-08" db="EMBL/GenBank/DDBJ databases">
        <title>A genome reference for cultivated species of the human gut microbiota.</title>
        <authorList>
            <person name="Zou Y."/>
            <person name="Xue W."/>
            <person name="Luo G."/>
        </authorList>
    </citation>
    <scope>NUCLEOTIDE SEQUENCE [LARGE SCALE GENOMIC DNA]</scope>
    <source>
        <strain evidence="6 8">AF12-11</strain>
        <strain evidence="7 9">AF42-21</strain>
    </source>
</reference>
<evidence type="ECO:0000256" key="2">
    <source>
        <dbReference type="ARBA" id="ARBA00023125"/>
    </source>
</evidence>
<gene>
    <name evidence="7" type="ORF">DW054_05285</name>
    <name evidence="6" type="ORF">DWV67_01695</name>
</gene>
<dbReference type="NCBIfam" id="NF033788">
    <property type="entry name" value="HTH_metalloreg"/>
    <property type="match status" value="1"/>
</dbReference>
<dbReference type="InterPro" id="IPR018334">
    <property type="entry name" value="ArsR_HTH"/>
</dbReference>
<evidence type="ECO:0000313" key="7">
    <source>
        <dbReference type="EMBL" id="RHK64671.1"/>
    </source>
</evidence>
<dbReference type="AlphaFoldDB" id="A0A395XS20"/>
<dbReference type="Gene3D" id="1.10.10.10">
    <property type="entry name" value="Winged helix-like DNA-binding domain superfamily/Winged helix DNA-binding domain"/>
    <property type="match status" value="1"/>
</dbReference>
<dbReference type="PANTHER" id="PTHR43132:SF6">
    <property type="entry name" value="HTH-TYPE TRANSCRIPTIONAL REPRESSOR CZRA"/>
    <property type="match status" value="1"/>
</dbReference>
<dbReference type="InterPro" id="IPR011991">
    <property type="entry name" value="ArsR-like_HTH"/>
</dbReference>
<evidence type="ECO:0000256" key="3">
    <source>
        <dbReference type="ARBA" id="ARBA00023163"/>
    </source>
</evidence>
<evidence type="ECO:0000313" key="6">
    <source>
        <dbReference type="EMBL" id="RGW55436.1"/>
    </source>
</evidence>
<dbReference type="Pfam" id="PF01022">
    <property type="entry name" value="HTH_5"/>
    <property type="match status" value="1"/>
</dbReference>
<organism evidence="6 8">
    <name type="scientific">Dorea formicigenerans</name>
    <dbReference type="NCBI Taxonomy" id="39486"/>
    <lineage>
        <taxon>Bacteria</taxon>
        <taxon>Bacillati</taxon>
        <taxon>Bacillota</taxon>
        <taxon>Clostridia</taxon>
        <taxon>Lachnospirales</taxon>
        <taxon>Lachnospiraceae</taxon>
        <taxon>Dorea</taxon>
    </lineage>
</organism>
<dbReference type="InterPro" id="IPR036390">
    <property type="entry name" value="WH_DNA-bd_sf"/>
</dbReference>
<dbReference type="EMBL" id="QRNS01000006">
    <property type="protein sequence ID" value="RHK64671.1"/>
    <property type="molecule type" value="Genomic_DNA"/>
</dbReference>
<keyword evidence="3" id="KW-0804">Transcription</keyword>
<dbReference type="PRINTS" id="PR00778">
    <property type="entry name" value="HTHARSR"/>
</dbReference>
<dbReference type="GO" id="GO:0046686">
    <property type="term" value="P:response to cadmium ion"/>
    <property type="evidence" value="ECO:0007669"/>
    <property type="project" value="UniProtKB-KW"/>
</dbReference>
<dbReference type="InterPro" id="IPR001845">
    <property type="entry name" value="HTH_ArsR_DNA-bd_dom"/>
</dbReference>
<proteinExistence type="predicted"/>
<dbReference type="SMART" id="SM00418">
    <property type="entry name" value="HTH_ARSR"/>
    <property type="match status" value="1"/>
</dbReference>
<feature type="domain" description="HTH arsR-type" evidence="5">
    <location>
        <begin position="12"/>
        <end position="105"/>
    </location>
</feature>
<evidence type="ECO:0000313" key="8">
    <source>
        <dbReference type="Proteomes" id="UP000266376"/>
    </source>
</evidence>
<dbReference type="EMBL" id="QSAJ01000003">
    <property type="protein sequence ID" value="RGW55436.1"/>
    <property type="molecule type" value="Genomic_DNA"/>
</dbReference>
<dbReference type="GO" id="GO:0003700">
    <property type="term" value="F:DNA-binding transcription factor activity"/>
    <property type="evidence" value="ECO:0007669"/>
    <property type="project" value="InterPro"/>
</dbReference>
<dbReference type="PROSITE" id="PS50987">
    <property type="entry name" value="HTH_ARSR_2"/>
    <property type="match status" value="1"/>
</dbReference>
<dbReference type="Proteomes" id="UP000284152">
    <property type="component" value="Unassembled WGS sequence"/>
</dbReference>
<dbReference type="CDD" id="cd00090">
    <property type="entry name" value="HTH_ARSR"/>
    <property type="match status" value="1"/>
</dbReference>
<dbReference type="InterPro" id="IPR036388">
    <property type="entry name" value="WH-like_DNA-bd_sf"/>
</dbReference>
<keyword evidence="1" id="KW-0805">Transcription regulation</keyword>
<protein>
    <submittedName>
        <fullName evidence="6">Transcriptional regulator</fullName>
    </submittedName>
</protein>
<dbReference type="GO" id="GO:0003677">
    <property type="term" value="F:DNA binding"/>
    <property type="evidence" value="ECO:0007669"/>
    <property type="project" value="UniProtKB-KW"/>
</dbReference>
<dbReference type="PANTHER" id="PTHR43132">
    <property type="entry name" value="ARSENICAL RESISTANCE OPERON REPRESSOR ARSR-RELATED"/>
    <property type="match status" value="1"/>
</dbReference>
<keyword evidence="2" id="KW-0238">DNA-binding</keyword>
<sequence length="105" mass="12251">MNQPQNITFDVPNAFELEKLSELHKAMGDFTRTKILWQLMQGEQCVNDLAKTLSLTNSAISHQLHALRITKLVRSRKAGKRVFYSLQDEHIQWILEETYAHISER</sequence>